<dbReference type="RefSeq" id="WP_209491454.1">
    <property type="nucleotide sequence ID" value="NZ_JAGGLC010000003.1"/>
</dbReference>
<feature type="transmembrane region" description="Helical" evidence="1">
    <location>
        <begin position="12"/>
        <end position="29"/>
    </location>
</feature>
<organism evidence="2 3">
    <name type="scientific">Halolamina salifodinae</name>
    <dbReference type="NCBI Taxonomy" id="1202767"/>
    <lineage>
        <taxon>Archaea</taxon>
        <taxon>Methanobacteriati</taxon>
        <taxon>Methanobacteriota</taxon>
        <taxon>Stenosarchaea group</taxon>
        <taxon>Halobacteria</taxon>
        <taxon>Halobacteriales</taxon>
        <taxon>Haloferacaceae</taxon>
    </lineage>
</organism>
<sequence length="87" mass="9321">MSFRDAFEQSRLLTLVVLAAIGWTVFSAARVLGQFDYWNPEAYGMTPGAGIVGLLVMAAGVVLALALLGAFEHDEPAPETWPPENAN</sequence>
<comment type="caution">
    <text evidence="2">The sequence shown here is derived from an EMBL/GenBank/DDBJ whole genome shotgun (WGS) entry which is preliminary data.</text>
</comment>
<keyword evidence="1" id="KW-0812">Transmembrane</keyword>
<evidence type="ECO:0000256" key="1">
    <source>
        <dbReference type="SAM" id="Phobius"/>
    </source>
</evidence>
<proteinExistence type="predicted"/>
<keyword evidence="1" id="KW-0472">Membrane</keyword>
<reference evidence="2" key="1">
    <citation type="submission" date="2021-03" db="EMBL/GenBank/DDBJ databases">
        <title>Genomic Encyclopedia of Type Strains, Phase IV (KMG-IV): sequencing the most valuable type-strain genomes for metagenomic binning, comparative biology and taxonomic classification.</title>
        <authorList>
            <person name="Goeker M."/>
        </authorList>
    </citation>
    <scope>NUCLEOTIDE SEQUENCE</scope>
    <source>
        <strain evidence="2">DSM 26232</strain>
    </source>
</reference>
<evidence type="ECO:0000313" key="2">
    <source>
        <dbReference type="EMBL" id="MBP1987179.1"/>
    </source>
</evidence>
<keyword evidence="3" id="KW-1185">Reference proteome</keyword>
<dbReference type="OrthoDB" id="313355at2157"/>
<evidence type="ECO:0000313" key="3">
    <source>
        <dbReference type="Proteomes" id="UP000823736"/>
    </source>
</evidence>
<name>A0A8T4GWB0_9EURY</name>
<dbReference type="Proteomes" id="UP000823736">
    <property type="component" value="Unassembled WGS sequence"/>
</dbReference>
<keyword evidence="1" id="KW-1133">Transmembrane helix</keyword>
<dbReference type="EMBL" id="JAGGLC010000003">
    <property type="protein sequence ID" value="MBP1987179.1"/>
    <property type="molecule type" value="Genomic_DNA"/>
</dbReference>
<gene>
    <name evidence="2" type="ORF">J2753_001677</name>
</gene>
<feature type="transmembrane region" description="Helical" evidence="1">
    <location>
        <begin position="49"/>
        <end position="71"/>
    </location>
</feature>
<dbReference type="AlphaFoldDB" id="A0A8T4GWB0"/>
<protein>
    <submittedName>
        <fullName evidence="2">Drug/metabolite transporter (DMT)-like permease</fullName>
    </submittedName>
</protein>
<accession>A0A8T4GWB0</accession>